<sequence>MIGDTFNGPTGSQSGDHNAQYNYFPVAESRGLVVPQAAMDQARDLAWRVDEGEGRVLAQLLGVDTARINLRYTLVGGSARAALAPEAGVAVADAAASLPDIAAFYRGTRPARLVITGAAGAGKTVLALELMLALLNGRAAGERVPVRVSLAQWDTDTPLSDHLIQHLVTAYQLSAAEAANLVSYRLILPVLDGLDEMDLPQADGTPAPEAPRARAALNALNAHQESGTPAPLVLTCRTLHYDALAAADTLIDAARIIITPVSTADAVAYLAYRGRDRVRWQPLLDHLPAHPASPLARLLSTPWRLCLTATVYSRGNPTELLDHSTSADLDHHLLPRYIRATATAAGANPHGYAPEDIHLALHHLAAHLAPTTPHTPARTDIVLHRLWPTAGRTRVRTADALLTTLLFLPPLLLVPTTGNRWSFALICAAAVLTGFTAGMNRDTKPVRINAPQLVTRRGVRRLASRLKTSLPVGLTNWLADELRGRLTKWLTKWLPVWLTNWLTNWLPYGLVGDLTFGLTAGASADPSSAATPGSTIRKDTQVALLSALVGILLGMLLGGPAGGLRCGLADGLALGLMVGLVNRASRRYTVFLICARRKVPFRLVRFLDWACTVGLMRYSGSAYQFRHRELQLWLATHPTPPL</sequence>
<evidence type="ECO:0000259" key="2">
    <source>
        <dbReference type="Pfam" id="PF05729"/>
    </source>
</evidence>
<evidence type="ECO:0000256" key="1">
    <source>
        <dbReference type="SAM" id="Phobius"/>
    </source>
</evidence>
<accession>A0AA90GX62</accession>
<dbReference type="EMBL" id="JABXJJ020000011">
    <property type="protein sequence ID" value="MDI5969753.1"/>
    <property type="molecule type" value="Genomic_DNA"/>
</dbReference>
<dbReference type="Gene3D" id="3.40.50.300">
    <property type="entry name" value="P-loop containing nucleotide triphosphate hydrolases"/>
    <property type="match status" value="1"/>
</dbReference>
<comment type="caution">
    <text evidence="3">The sequence shown here is derived from an EMBL/GenBank/DDBJ whole genome shotgun (WGS) entry which is preliminary data.</text>
</comment>
<dbReference type="InterPro" id="IPR007111">
    <property type="entry name" value="NACHT_NTPase"/>
</dbReference>
<keyword evidence="1" id="KW-0812">Transmembrane</keyword>
<dbReference type="Pfam" id="PF05729">
    <property type="entry name" value="NACHT"/>
    <property type="match status" value="1"/>
</dbReference>
<feature type="domain" description="NACHT" evidence="2">
    <location>
        <begin position="113"/>
        <end position="270"/>
    </location>
</feature>
<feature type="transmembrane region" description="Helical" evidence="1">
    <location>
        <begin position="542"/>
        <end position="561"/>
    </location>
</feature>
<feature type="transmembrane region" description="Helical" evidence="1">
    <location>
        <begin position="421"/>
        <end position="439"/>
    </location>
</feature>
<gene>
    <name evidence="3" type="ORF">POF50_010440</name>
</gene>
<organism evidence="3">
    <name type="scientific">Streptantibioticus silvisoli</name>
    <dbReference type="NCBI Taxonomy" id="2705255"/>
    <lineage>
        <taxon>Bacteria</taxon>
        <taxon>Bacillati</taxon>
        <taxon>Actinomycetota</taxon>
        <taxon>Actinomycetes</taxon>
        <taxon>Kitasatosporales</taxon>
        <taxon>Streptomycetaceae</taxon>
        <taxon>Streptantibioticus</taxon>
    </lineage>
</organism>
<keyword evidence="1" id="KW-1133">Transmembrane helix</keyword>
<keyword evidence="1" id="KW-0472">Membrane</keyword>
<proteinExistence type="predicted"/>
<dbReference type="InterPro" id="IPR027417">
    <property type="entry name" value="P-loop_NTPase"/>
</dbReference>
<name>A0AA90GX62_9ACTN</name>
<evidence type="ECO:0000313" key="3">
    <source>
        <dbReference type="EMBL" id="MDI5969753.1"/>
    </source>
</evidence>
<protein>
    <submittedName>
        <fullName evidence="3">NACHT domain-containing protein</fullName>
    </submittedName>
</protein>
<dbReference type="AlphaFoldDB" id="A0AA90GX62"/>
<dbReference type="RefSeq" id="WP_282698631.1">
    <property type="nucleotide sequence ID" value="NZ_JABXJJ020000011.1"/>
</dbReference>
<reference evidence="3" key="1">
    <citation type="submission" date="2023-05" db="EMBL/GenBank/DDBJ databases">
        <title>Streptantibioticus silvisoli sp. nov., acidotolerant actinomycetes 1 from pine litter.</title>
        <authorList>
            <person name="Swiecimska M."/>
            <person name="Golinska P."/>
            <person name="Sangal V."/>
            <person name="Wachnowicz B."/>
            <person name="Goodfellow M."/>
        </authorList>
    </citation>
    <scope>NUCLEOTIDE SEQUENCE</scope>
    <source>
        <strain evidence="3">SL13</strain>
    </source>
</reference>